<evidence type="ECO:0000313" key="8">
    <source>
        <dbReference type="EMBL" id="KAF2760962.1"/>
    </source>
</evidence>
<dbReference type="InterPro" id="IPR006076">
    <property type="entry name" value="FAD-dep_OxRdtase"/>
</dbReference>
<feature type="compositionally biased region" description="Polar residues" evidence="6">
    <location>
        <begin position="323"/>
        <end position="337"/>
    </location>
</feature>
<evidence type="ECO:0000256" key="4">
    <source>
        <dbReference type="ARBA" id="ARBA00022827"/>
    </source>
</evidence>
<dbReference type="SUPFAM" id="SSF51905">
    <property type="entry name" value="FAD/NAD(P)-binding domain"/>
    <property type="match status" value="1"/>
</dbReference>
<dbReference type="Pfam" id="PF01266">
    <property type="entry name" value="DAO"/>
    <property type="match status" value="1"/>
</dbReference>
<protein>
    <submittedName>
        <fullName evidence="8">FAD dependent oxidoreductase</fullName>
    </submittedName>
</protein>
<keyword evidence="9" id="KW-1185">Reference proteome</keyword>
<organism evidence="8 9">
    <name type="scientific">Pseudovirgaria hyperparasitica</name>
    <dbReference type="NCBI Taxonomy" id="470096"/>
    <lineage>
        <taxon>Eukaryota</taxon>
        <taxon>Fungi</taxon>
        <taxon>Dikarya</taxon>
        <taxon>Ascomycota</taxon>
        <taxon>Pezizomycotina</taxon>
        <taxon>Dothideomycetes</taxon>
        <taxon>Dothideomycetes incertae sedis</taxon>
        <taxon>Acrospermales</taxon>
        <taxon>Acrospermaceae</taxon>
        <taxon>Pseudovirgaria</taxon>
    </lineage>
</organism>
<dbReference type="Gene3D" id="3.50.50.60">
    <property type="entry name" value="FAD/NAD(P)-binding domain"/>
    <property type="match status" value="2"/>
</dbReference>
<keyword evidence="5" id="KW-0560">Oxidoreductase</keyword>
<comment type="cofactor">
    <cofactor evidence="1">
        <name>FAD</name>
        <dbReference type="ChEBI" id="CHEBI:57692"/>
    </cofactor>
</comment>
<evidence type="ECO:0000256" key="2">
    <source>
        <dbReference type="ARBA" id="ARBA00010989"/>
    </source>
</evidence>
<accession>A0A6A6WDQ8</accession>
<dbReference type="GO" id="GO:0008115">
    <property type="term" value="F:sarcosine oxidase activity"/>
    <property type="evidence" value="ECO:0007669"/>
    <property type="project" value="TreeGrafter"/>
</dbReference>
<gene>
    <name evidence="8" type="ORF">EJ05DRAFT_535836</name>
</gene>
<dbReference type="EMBL" id="ML996567">
    <property type="protein sequence ID" value="KAF2760962.1"/>
    <property type="molecule type" value="Genomic_DNA"/>
</dbReference>
<dbReference type="PANTHER" id="PTHR10961">
    <property type="entry name" value="PEROXISOMAL SARCOSINE OXIDASE"/>
    <property type="match status" value="1"/>
</dbReference>
<dbReference type="GO" id="GO:0050031">
    <property type="term" value="F:L-pipecolate oxidase activity"/>
    <property type="evidence" value="ECO:0007669"/>
    <property type="project" value="TreeGrafter"/>
</dbReference>
<dbReference type="RefSeq" id="XP_033603413.1">
    <property type="nucleotide sequence ID" value="XM_033749271.1"/>
</dbReference>
<evidence type="ECO:0000259" key="7">
    <source>
        <dbReference type="Pfam" id="PF01266"/>
    </source>
</evidence>
<reference evidence="8" key="1">
    <citation type="journal article" date="2020" name="Stud. Mycol.">
        <title>101 Dothideomycetes genomes: a test case for predicting lifestyles and emergence of pathogens.</title>
        <authorList>
            <person name="Haridas S."/>
            <person name="Albert R."/>
            <person name="Binder M."/>
            <person name="Bloem J."/>
            <person name="Labutti K."/>
            <person name="Salamov A."/>
            <person name="Andreopoulos B."/>
            <person name="Baker S."/>
            <person name="Barry K."/>
            <person name="Bills G."/>
            <person name="Bluhm B."/>
            <person name="Cannon C."/>
            <person name="Castanera R."/>
            <person name="Culley D."/>
            <person name="Daum C."/>
            <person name="Ezra D."/>
            <person name="Gonzalez J."/>
            <person name="Henrissat B."/>
            <person name="Kuo A."/>
            <person name="Liang C."/>
            <person name="Lipzen A."/>
            <person name="Lutzoni F."/>
            <person name="Magnuson J."/>
            <person name="Mondo S."/>
            <person name="Nolan M."/>
            <person name="Ohm R."/>
            <person name="Pangilinan J."/>
            <person name="Park H.-J."/>
            <person name="Ramirez L."/>
            <person name="Alfaro M."/>
            <person name="Sun H."/>
            <person name="Tritt A."/>
            <person name="Yoshinaga Y."/>
            <person name="Zwiers L.-H."/>
            <person name="Turgeon B."/>
            <person name="Goodwin S."/>
            <person name="Spatafora J."/>
            <person name="Crous P."/>
            <person name="Grigoriev I."/>
        </authorList>
    </citation>
    <scope>NUCLEOTIDE SEQUENCE</scope>
    <source>
        <strain evidence="8">CBS 121739</strain>
    </source>
</reference>
<keyword evidence="4" id="KW-0274">FAD</keyword>
<dbReference type="GO" id="GO:0004657">
    <property type="term" value="F:proline dehydrogenase activity"/>
    <property type="evidence" value="ECO:0007669"/>
    <property type="project" value="TreeGrafter"/>
</dbReference>
<keyword evidence="3" id="KW-0285">Flavoprotein</keyword>
<dbReference type="GO" id="GO:0050660">
    <property type="term" value="F:flavin adenine dinucleotide binding"/>
    <property type="evidence" value="ECO:0007669"/>
    <property type="project" value="InterPro"/>
</dbReference>
<dbReference type="AlphaFoldDB" id="A0A6A6WDQ8"/>
<dbReference type="GeneID" id="54490325"/>
<comment type="similarity">
    <text evidence="2">Belongs to the MSOX/MTOX family.</text>
</comment>
<dbReference type="Proteomes" id="UP000799437">
    <property type="component" value="Unassembled WGS sequence"/>
</dbReference>
<feature type="compositionally biased region" description="Low complexity" evidence="6">
    <location>
        <begin position="376"/>
        <end position="386"/>
    </location>
</feature>
<feature type="domain" description="FAD dependent oxidoreductase" evidence="7">
    <location>
        <begin position="14"/>
        <end position="298"/>
    </location>
</feature>
<feature type="region of interest" description="Disordered" evidence="6">
    <location>
        <begin position="363"/>
        <end position="393"/>
    </location>
</feature>
<evidence type="ECO:0000256" key="1">
    <source>
        <dbReference type="ARBA" id="ARBA00001974"/>
    </source>
</evidence>
<dbReference type="InterPro" id="IPR045170">
    <property type="entry name" value="MTOX"/>
</dbReference>
<evidence type="ECO:0000256" key="5">
    <source>
        <dbReference type="ARBA" id="ARBA00023002"/>
    </source>
</evidence>
<proteinExistence type="inferred from homology"/>
<name>A0A6A6WDQ8_9PEZI</name>
<dbReference type="PANTHER" id="PTHR10961:SF46">
    <property type="entry name" value="PEROXISOMAL SARCOSINE OXIDASE"/>
    <property type="match status" value="1"/>
</dbReference>
<evidence type="ECO:0000256" key="3">
    <source>
        <dbReference type="ARBA" id="ARBA00022630"/>
    </source>
</evidence>
<dbReference type="OrthoDB" id="2219495at2759"/>
<evidence type="ECO:0000256" key="6">
    <source>
        <dbReference type="SAM" id="MobiDB-lite"/>
    </source>
</evidence>
<feature type="region of interest" description="Disordered" evidence="6">
    <location>
        <begin position="306"/>
        <end position="341"/>
    </location>
</feature>
<evidence type="ECO:0000313" key="9">
    <source>
        <dbReference type="Proteomes" id="UP000799437"/>
    </source>
</evidence>
<sequence length="510" mass="54124">MATSTSSPPIPASILIVGSGVFGLSTAYALATDPDFKDTEITVVDRQEFPAADASSIDTSRIIRADYADPAYAALAFEAQSHWRGTWGLDGRYTETGLCVVAEPGSDAYVRSSLSNVRSLLAQYGDPRTDKSLPPVEELNSQDAIRKVMGKGPVSGSTGYLNRMSGWADAEASMRYLGALVRATQRVTFVQGTVDNLLFTPSPSPSASAPSSVAGVRLSTSTTTLTADLTILACGAWTSALLDTRGIARATGQIVAYVPLSQHETSTLHSCPTLLNLDNGMFIIPPSSAHSTLKVARHGHGYVNPSRIPHPEAAARPGHRQETITTSLPRTHLTSPPQLGLPREANHALRSFLQSSLALLSVPSTSPSSPTPQDPFSPSFPSSPSSTPAPPPIAARAFSQTRLCWYTDTPTGDFIIDYHPAYASSLFVATGGSGHAFKFLPVIGEKIVLCVKGRRGDVAAAGVGGVFDGKWRWRGERVEEEGFEGDGSRGGERGMVLGVEMGREGRGWRL</sequence>
<dbReference type="Gene3D" id="3.30.9.10">
    <property type="entry name" value="D-Amino Acid Oxidase, subunit A, domain 2"/>
    <property type="match status" value="1"/>
</dbReference>
<dbReference type="InterPro" id="IPR036188">
    <property type="entry name" value="FAD/NAD-bd_sf"/>
</dbReference>